<dbReference type="Ensembl" id="ENSCMIT00000002333.1">
    <property type="protein sequence ID" value="ENSCMIP00000002251.1"/>
    <property type="gene ID" value="ENSCMIG00000001349.1"/>
</dbReference>
<reference evidence="4" key="4">
    <citation type="submission" date="2025-05" db="UniProtKB">
        <authorList>
            <consortium name="Ensembl"/>
        </authorList>
    </citation>
    <scope>IDENTIFICATION</scope>
</reference>
<dbReference type="OMA" id="GVRCIGM"/>
<dbReference type="OrthoDB" id="6246153at2759"/>
<name>V9KW48_CALMI</name>
<dbReference type="PANTHER" id="PTHR13287">
    <property type="entry name" value="ADIPOSE-SECRETED SIGNALING PROTEIN"/>
    <property type="match status" value="1"/>
</dbReference>
<dbReference type="GeneID" id="103188105"/>
<reference evidence="5" key="1">
    <citation type="journal article" date="2006" name="Science">
        <title>Ancient noncoding elements conserved in the human genome.</title>
        <authorList>
            <person name="Venkatesh B."/>
            <person name="Kirkness E.F."/>
            <person name="Loh Y.H."/>
            <person name="Halpern A.L."/>
            <person name="Lee A.P."/>
            <person name="Johnson J."/>
            <person name="Dandona N."/>
            <person name="Viswanathan L.D."/>
            <person name="Tay A."/>
            <person name="Venter J.C."/>
            <person name="Strausberg R.L."/>
            <person name="Brenner S."/>
        </authorList>
    </citation>
    <scope>NUCLEOTIDE SEQUENCE [LARGE SCALE GENOMIC DNA]</scope>
</reference>
<dbReference type="Pfam" id="PF15006">
    <property type="entry name" value="DUF4517"/>
    <property type="match status" value="1"/>
</dbReference>
<keyword evidence="5" id="KW-1185">Reference proteome</keyword>
<evidence type="ECO:0000313" key="5">
    <source>
        <dbReference type="Proteomes" id="UP000314986"/>
    </source>
</evidence>
<gene>
    <name evidence="4" type="primary">cunh20orf27</name>
</gene>
<organism evidence="3">
    <name type="scientific">Callorhinchus milii</name>
    <name type="common">Ghost shark</name>
    <dbReference type="NCBI Taxonomy" id="7868"/>
    <lineage>
        <taxon>Eukaryota</taxon>
        <taxon>Metazoa</taxon>
        <taxon>Chordata</taxon>
        <taxon>Craniata</taxon>
        <taxon>Vertebrata</taxon>
        <taxon>Chondrichthyes</taxon>
        <taxon>Holocephali</taxon>
        <taxon>Chimaeriformes</taxon>
        <taxon>Callorhinchidae</taxon>
        <taxon>Callorhinchus</taxon>
    </lineage>
</organism>
<dbReference type="RefSeq" id="XP_007906148.1">
    <property type="nucleotide sequence ID" value="XM_007907957.2"/>
</dbReference>
<reference evidence="3 5" key="3">
    <citation type="journal article" date="2014" name="Nature">
        <title>Elephant shark genome provides unique insights into gnathostome evolution.</title>
        <authorList>
            <consortium name="International Elephant Shark Genome Sequencing Consortium"/>
            <person name="Venkatesh B."/>
            <person name="Lee A.P."/>
            <person name="Ravi V."/>
            <person name="Maurya A.K."/>
            <person name="Lian M.M."/>
            <person name="Swann J.B."/>
            <person name="Ohta Y."/>
            <person name="Flajnik M.F."/>
            <person name="Sutoh Y."/>
            <person name="Kasahara M."/>
            <person name="Hoon S."/>
            <person name="Gangu V."/>
            <person name="Roy S.W."/>
            <person name="Irimia M."/>
            <person name="Korzh V."/>
            <person name="Kondrychyn I."/>
            <person name="Lim Z.W."/>
            <person name="Tay B.H."/>
            <person name="Tohari S."/>
            <person name="Kong K.W."/>
            <person name="Ho S."/>
            <person name="Lorente-Galdos B."/>
            <person name="Quilez J."/>
            <person name="Marques-Bonet T."/>
            <person name="Raney B.J."/>
            <person name="Ingham P.W."/>
            <person name="Tay A."/>
            <person name="Hillier L.W."/>
            <person name="Minx P."/>
            <person name="Boehm T."/>
            <person name="Wilson R.K."/>
            <person name="Brenner S."/>
            <person name="Warren W.C."/>
        </authorList>
    </citation>
    <scope>NUCLEOTIDE SEQUENCE</scope>
    <source>
        <tissue evidence="3">Spleen</tissue>
    </source>
</reference>
<proteinExistence type="evidence at transcript level"/>
<protein>
    <recommendedName>
        <fullName evidence="2">Adipose-secreted signaling protein</fullName>
    </recommendedName>
</protein>
<evidence type="ECO:0000313" key="3">
    <source>
        <dbReference type="EMBL" id="AFP03279.1"/>
    </source>
</evidence>
<sequence length="172" mass="19084">MDFTKKGSKVKCHGGVRFGAEEGVANHVHFEEKLHDSVVMVTQEEDGSFLVKVGFLKISHKYEISFTLPAVRSLGRELCAAPIPHLHLKVVDISPGTDGHKVKCEYLAHKEGVVKEDLKLTSEMSDNPCVKVVIQARVLDRLHGTPMLLEGVKCVGTEPEYDSEQSDWQGFD</sequence>
<dbReference type="RefSeq" id="XP_042199732.1">
    <property type="nucleotide sequence ID" value="XM_042343798.1"/>
</dbReference>
<comment type="similarity">
    <text evidence="1">Belongs to the ADISSP family.</text>
</comment>
<evidence type="ECO:0000256" key="2">
    <source>
        <dbReference type="ARBA" id="ARBA00035300"/>
    </source>
</evidence>
<dbReference type="RefSeq" id="XP_007906147.1">
    <property type="nucleotide sequence ID" value="XM_007907956.2"/>
</dbReference>
<dbReference type="RefSeq" id="XP_042199717.1">
    <property type="nucleotide sequence ID" value="XM_042343783.1"/>
</dbReference>
<dbReference type="Proteomes" id="UP000314986">
    <property type="component" value="Unassembled WGS sequence"/>
</dbReference>
<evidence type="ECO:0000256" key="1">
    <source>
        <dbReference type="ARBA" id="ARBA00035018"/>
    </source>
</evidence>
<dbReference type="KEGG" id="cmk:103188105"/>
<dbReference type="PANTHER" id="PTHR13287:SF2">
    <property type="entry name" value="ADIPOSE-SECRETED SIGNALING PROTEIN"/>
    <property type="match status" value="1"/>
</dbReference>
<dbReference type="InterPro" id="IPR026794">
    <property type="entry name" value="ADISSP"/>
</dbReference>
<accession>V9KW48</accession>
<dbReference type="AlphaFoldDB" id="V9KW48"/>
<dbReference type="RefSeq" id="XP_042199711.1">
    <property type="nucleotide sequence ID" value="XM_042343777.1"/>
</dbReference>
<dbReference type="EMBL" id="JW870761">
    <property type="protein sequence ID" value="AFP03279.1"/>
    <property type="molecule type" value="mRNA"/>
</dbReference>
<reference evidence="5" key="2">
    <citation type="journal article" date="2007" name="PLoS Biol.">
        <title>Survey sequencing and comparative analysis of the elephant shark (Callorhinchus milii) genome.</title>
        <authorList>
            <person name="Venkatesh B."/>
            <person name="Kirkness E.F."/>
            <person name="Loh Y.H."/>
            <person name="Halpern A.L."/>
            <person name="Lee A.P."/>
            <person name="Johnson J."/>
            <person name="Dandona N."/>
            <person name="Viswanathan L.D."/>
            <person name="Tay A."/>
            <person name="Venter J.C."/>
            <person name="Strausberg R.L."/>
            <person name="Brenner S."/>
        </authorList>
    </citation>
    <scope>NUCLEOTIDE SEQUENCE [LARGE SCALE GENOMIC DNA]</scope>
</reference>
<dbReference type="STRING" id="7868.ENSCMIP00000002251"/>
<dbReference type="GeneTree" id="ENSGT00390000008711"/>
<evidence type="ECO:0000313" key="4">
    <source>
        <dbReference type="Ensembl" id="ENSCMIP00000002251.1"/>
    </source>
</evidence>
<dbReference type="RefSeq" id="XP_042199728.1">
    <property type="nucleotide sequence ID" value="XM_042343794.1"/>
</dbReference>